<keyword evidence="9" id="KW-1185">Reference proteome</keyword>
<feature type="transmembrane region" description="Helical" evidence="7">
    <location>
        <begin position="136"/>
        <end position="157"/>
    </location>
</feature>
<keyword evidence="6 7" id="KW-0472">Membrane</keyword>
<dbReference type="AlphaFoldDB" id="A0A1J1HVY3"/>
<accession>A0A1J1HVY3</accession>
<keyword evidence="4" id="KW-0130">Cell adhesion</keyword>
<organism evidence="8 9">
    <name type="scientific">Clunio marinus</name>
    <dbReference type="NCBI Taxonomy" id="568069"/>
    <lineage>
        <taxon>Eukaryota</taxon>
        <taxon>Metazoa</taxon>
        <taxon>Ecdysozoa</taxon>
        <taxon>Arthropoda</taxon>
        <taxon>Hexapoda</taxon>
        <taxon>Insecta</taxon>
        <taxon>Pterygota</taxon>
        <taxon>Neoptera</taxon>
        <taxon>Endopterygota</taxon>
        <taxon>Diptera</taxon>
        <taxon>Nematocera</taxon>
        <taxon>Chironomoidea</taxon>
        <taxon>Chironomidae</taxon>
        <taxon>Clunio</taxon>
    </lineage>
</organism>
<dbReference type="Pfam" id="PF04923">
    <property type="entry name" value="Ninjurin"/>
    <property type="match status" value="1"/>
</dbReference>
<dbReference type="InterPro" id="IPR007007">
    <property type="entry name" value="Ninjurin"/>
</dbReference>
<evidence type="ECO:0000256" key="7">
    <source>
        <dbReference type="SAM" id="Phobius"/>
    </source>
</evidence>
<comment type="similarity">
    <text evidence="2">Belongs to the ninjurin family.</text>
</comment>
<proteinExistence type="inferred from homology"/>
<dbReference type="Proteomes" id="UP000183832">
    <property type="component" value="Unassembled WGS sequence"/>
</dbReference>
<sequence>MGTRNRAFYGDDDDGNYSSRREIEEIPTISKTTEADGAQITKFAETISGLNLNDYATRKTIAQGMLDLALLTANAAQLKRVMSIGDEYKFYYFLMTLIIISISLQVVQAIIMAILAIVFDLNKVEEHRRTNIANNILLIITIISVAINIIISTFDIADIGTK</sequence>
<evidence type="ECO:0000256" key="1">
    <source>
        <dbReference type="ARBA" id="ARBA00004141"/>
    </source>
</evidence>
<dbReference type="PANTHER" id="PTHR12316:SF17">
    <property type="entry name" value="NINJURIN C, ISOFORM D"/>
    <property type="match status" value="1"/>
</dbReference>
<evidence type="ECO:0000256" key="2">
    <source>
        <dbReference type="ARBA" id="ARBA00008141"/>
    </source>
</evidence>
<evidence type="ECO:0000313" key="9">
    <source>
        <dbReference type="Proteomes" id="UP000183832"/>
    </source>
</evidence>
<comment type="subcellular location">
    <subcellularLocation>
        <location evidence="1">Membrane</location>
        <topology evidence="1">Multi-pass membrane protein</topology>
    </subcellularLocation>
</comment>
<dbReference type="PANTHER" id="PTHR12316">
    <property type="entry name" value="NINJURIN-RELATED"/>
    <property type="match status" value="1"/>
</dbReference>
<dbReference type="GO" id="GO:0007155">
    <property type="term" value="P:cell adhesion"/>
    <property type="evidence" value="ECO:0007669"/>
    <property type="project" value="UniProtKB-KW"/>
</dbReference>
<evidence type="ECO:0000256" key="6">
    <source>
        <dbReference type="ARBA" id="ARBA00023136"/>
    </source>
</evidence>
<dbReference type="OrthoDB" id="6114058at2759"/>
<evidence type="ECO:0000256" key="5">
    <source>
        <dbReference type="ARBA" id="ARBA00022989"/>
    </source>
</evidence>
<keyword evidence="5 7" id="KW-1133">Transmembrane helix</keyword>
<dbReference type="GO" id="GO:0016020">
    <property type="term" value="C:membrane"/>
    <property type="evidence" value="ECO:0007669"/>
    <property type="project" value="UniProtKB-SubCell"/>
</dbReference>
<reference evidence="8 9" key="1">
    <citation type="submission" date="2015-04" db="EMBL/GenBank/DDBJ databases">
        <authorList>
            <person name="Syromyatnikov M.Y."/>
            <person name="Popov V.N."/>
        </authorList>
    </citation>
    <scope>NUCLEOTIDE SEQUENCE [LARGE SCALE GENOMIC DNA]</scope>
</reference>
<feature type="transmembrane region" description="Helical" evidence="7">
    <location>
        <begin position="90"/>
        <end position="116"/>
    </location>
</feature>
<dbReference type="GO" id="GO:0042246">
    <property type="term" value="P:tissue regeneration"/>
    <property type="evidence" value="ECO:0007669"/>
    <property type="project" value="InterPro"/>
</dbReference>
<evidence type="ECO:0000313" key="8">
    <source>
        <dbReference type="EMBL" id="CRK92147.1"/>
    </source>
</evidence>
<evidence type="ECO:0000256" key="3">
    <source>
        <dbReference type="ARBA" id="ARBA00022692"/>
    </source>
</evidence>
<keyword evidence="3 7" id="KW-0812">Transmembrane</keyword>
<gene>
    <name evidence="8" type="primary">putative Ninjurin-2</name>
    <name evidence="8" type="ORF">CLUMA_CG005702</name>
</gene>
<name>A0A1J1HVY3_9DIPT</name>
<protein>
    <submittedName>
        <fullName evidence="8">CLUMA_CG005702, isoform A</fullName>
    </submittedName>
</protein>
<dbReference type="EMBL" id="CVRI01000024">
    <property type="protein sequence ID" value="CRK92147.1"/>
    <property type="molecule type" value="Genomic_DNA"/>
</dbReference>
<evidence type="ECO:0000256" key="4">
    <source>
        <dbReference type="ARBA" id="ARBA00022889"/>
    </source>
</evidence>